<feature type="transmembrane region" description="Helical" evidence="1">
    <location>
        <begin position="483"/>
        <end position="503"/>
    </location>
</feature>
<keyword evidence="1" id="KW-0812">Transmembrane</keyword>
<evidence type="ECO:0000313" key="2">
    <source>
        <dbReference type="EMBL" id="EAU53789.1"/>
    </source>
</evidence>
<name>Q0EWW8_9PROT</name>
<dbReference type="STRING" id="314344.AL013_07320"/>
<dbReference type="PANTHER" id="PTHR31610:SF0">
    <property type="entry name" value="SLC26A_SULP TRANSPORTER DOMAIN-CONTAINING PROTEIN"/>
    <property type="match status" value="1"/>
</dbReference>
<dbReference type="RefSeq" id="WP_009849552.1">
    <property type="nucleotide sequence ID" value="NZ_DS022294.1"/>
</dbReference>
<keyword evidence="1" id="KW-1133">Transmembrane helix</keyword>
<feature type="transmembrane region" description="Helical" evidence="1">
    <location>
        <begin position="193"/>
        <end position="211"/>
    </location>
</feature>
<feature type="transmembrane region" description="Helical" evidence="1">
    <location>
        <begin position="145"/>
        <end position="164"/>
    </location>
</feature>
<evidence type="ECO:0000313" key="3">
    <source>
        <dbReference type="Proteomes" id="UP000005297"/>
    </source>
</evidence>
<dbReference type="FunCoup" id="Q0EWW8">
    <property type="interactions" value="417"/>
</dbReference>
<protein>
    <submittedName>
        <fullName evidence="2">Putative permease</fullName>
    </submittedName>
</protein>
<dbReference type="AlphaFoldDB" id="Q0EWW8"/>
<proteinExistence type="predicted"/>
<dbReference type="PANTHER" id="PTHR31610">
    <property type="entry name" value="SLR0360 PROTEIN"/>
    <property type="match status" value="1"/>
</dbReference>
<sequence>MNNSFSWWTRGDLDGFFGLFVDNLIQLILITVLCTGLLDMPAELVFGRILPGVAVSLLVGNLFYAWQARRLSLATGQPATALPYGVNTVSLFAYVLFVMLPIVKTTGNAELAWQMGLVACFGSGVIELAGAWIGGRVKRITPRAAMLATLAGIAITFISMDFAFRIFADPLVGFAPLALIFMQYIGRLQLPRGIPAGLAAVIVGTVLAWSLGRMDAAAVTAAMDLHLYLPSLYLFDLARAFESPELIGFVAVILPMGLFNLIGSLQNLESAEAAGDIYPVKPSLAANGIGTIVAACFGSCFPTTIYIGHPAWKSMGAGAGYSVANGVVITLLCCFGLVGVATALIPIEAGAAILLWIGIVIAAQAFRDTPPHHAPAVVVGLIPAIAAWGLLMLESGLRAAGTTVGTVGINTLAMQLPVTGMIALGQGFIFTSMLLAAMTASLLDGRFRIAANWAFAAALFSSTGIIHGYNVTEAAILNAYGPATTWPFVIGYLTVGACFWLLGREQADG</sequence>
<dbReference type="OrthoDB" id="3320984at2"/>
<feature type="transmembrane region" description="Helical" evidence="1">
    <location>
        <begin position="374"/>
        <end position="393"/>
    </location>
</feature>
<feature type="transmembrane region" description="Helical" evidence="1">
    <location>
        <begin position="170"/>
        <end position="186"/>
    </location>
</feature>
<feature type="transmembrane region" description="Helical" evidence="1">
    <location>
        <begin position="449"/>
        <end position="471"/>
    </location>
</feature>
<feature type="transmembrane region" description="Helical" evidence="1">
    <location>
        <begin position="16"/>
        <end position="38"/>
    </location>
</feature>
<evidence type="ECO:0000256" key="1">
    <source>
        <dbReference type="SAM" id="Phobius"/>
    </source>
</evidence>
<dbReference type="eggNOG" id="COG0659">
    <property type="taxonomic scope" value="Bacteria"/>
</dbReference>
<feature type="transmembrane region" description="Helical" evidence="1">
    <location>
        <begin position="247"/>
        <end position="265"/>
    </location>
</feature>
<feature type="transmembrane region" description="Helical" evidence="1">
    <location>
        <begin position="319"/>
        <end position="338"/>
    </location>
</feature>
<feature type="transmembrane region" description="Helical" evidence="1">
    <location>
        <begin position="84"/>
        <end position="103"/>
    </location>
</feature>
<keyword evidence="3" id="KW-1185">Reference proteome</keyword>
<dbReference type="HOGENOM" id="CLU_020957_1_0_0"/>
<feature type="transmembrane region" description="Helical" evidence="1">
    <location>
        <begin position="413"/>
        <end position="437"/>
    </location>
</feature>
<feature type="transmembrane region" description="Helical" evidence="1">
    <location>
        <begin position="344"/>
        <end position="362"/>
    </location>
</feature>
<feature type="transmembrane region" description="Helical" evidence="1">
    <location>
        <begin position="115"/>
        <end position="133"/>
    </location>
</feature>
<organism evidence="2 3">
    <name type="scientific">Mariprofundus ferrooxydans PV-1</name>
    <dbReference type="NCBI Taxonomy" id="314345"/>
    <lineage>
        <taxon>Bacteria</taxon>
        <taxon>Pseudomonadati</taxon>
        <taxon>Pseudomonadota</taxon>
        <taxon>Candidatius Mariprofundia</taxon>
        <taxon>Mariprofundales</taxon>
        <taxon>Mariprofundaceae</taxon>
        <taxon>Mariprofundus</taxon>
    </lineage>
</organism>
<keyword evidence="1" id="KW-0472">Membrane</keyword>
<comment type="caution">
    <text evidence="2">The sequence shown here is derived from an EMBL/GenBank/DDBJ whole genome shotgun (WGS) entry which is preliminary data.</text>
</comment>
<feature type="transmembrane region" description="Helical" evidence="1">
    <location>
        <begin position="285"/>
        <end position="307"/>
    </location>
</feature>
<dbReference type="Proteomes" id="UP000005297">
    <property type="component" value="Unassembled WGS sequence"/>
</dbReference>
<reference evidence="2 3" key="1">
    <citation type="submission" date="2006-09" db="EMBL/GenBank/DDBJ databases">
        <authorList>
            <person name="Emerson D."/>
            <person name="Ferriera S."/>
            <person name="Johnson J."/>
            <person name="Kravitz S."/>
            <person name="Halpern A."/>
            <person name="Remington K."/>
            <person name="Beeson K."/>
            <person name="Tran B."/>
            <person name="Rogers Y.-H."/>
            <person name="Friedman R."/>
            <person name="Venter J.C."/>
        </authorList>
    </citation>
    <scope>NUCLEOTIDE SEQUENCE [LARGE SCALE GENOMIC DNA]</scope>
    <source>
        <strain evidence="2 3">PV-1</strain>
    </source>
</reference>
<dbReference type="EMBL" id="AATS01000017">
    <property type="protein sequence ID" value="EAU53789.1"/>
    <property type="molecule type" value="Genomic_DNA"/>
</dbReference>
<gene>
    <name evidence="2" type="ORF">SPV1_10164</name>
</gene>
<dbReference type="InParanoid" id="Q0EWW8"/>
<feature type="transmembrane region" description="Helical" evidence="1">
    <location>
        <begin position="44"/>
        <end position="64"/>
    </location>
</feature>
<accession>Q0EWW8</accession>